<reference evidence="11" key="1">
    <citation type="submission" date="2017-07" db="EMBL/GenBank/DDBJ databases">
        <authorList>
            <person name="Mikheyev A."/>
            <person name="Grau M."/>
        </authorList>
    </citation>
    <scope>NUCLEOTIDE SEQUENCE</scope>
    <source>
        <tissue evidence="11">Venom_gland</tissue>
    </source>
</reference>
<evidence type="ECO:0000256" key="8">
    <source>
        <dbReference type="ARBA" id="ARBA00022932"/>
    </source>
</evidence>
<keyword evidence="1" id="KW-0540">Nuclease</keyword>
<dbReference type="GO" id="GO:0003676">
    <property type="term" value="F:nucleic acid binding"/>
    <property type="evidence" value="ECO:0007669"/>
    <property type="project" value="InterPro"/>
</dbReference>
<evidence type="ECO:0000256" key="4">
    <source>
        <dbReference type="ARBA" id="ARBA00022801"/>
    </source>
</evidence>
<dbReference type="Pfam" id="PF25597">
    <property type="entry name" value="SH3_retrovirus"/>
    <property type="match status" value="1"/>
</dbReference>
<dbReference type="GO" id="GO:0046872">
    <property type="term" value="F:metal ion binding"/>
    <property type="evidence" value="ECO:0007669"/>
    <property type="project" value="UniProtKB-KW"/>
</dbReference>
<dbReference type="EMBL" id="IACK01058285">
    <property type="protein sequence ID" value="LAA75340.1"/>
    <property type="molecule type" value="Transcribed_RNA"/>
</dbReference>
<evidence type="ECO:0000256" key="9">
    <source>
        <dbReference type="ARBA" id="ARBA00023172"/>
    </source>
</evidence>
<keyword evidence="8" id="KW-0808">Transferase</keyword>
<dbReference type="GO" id="GO:0003887">
    <property type="term" value="F:DNA-directed DNA polymerase activity"/>
    <property type="evidence" value="ECO:0007669"/>
    <property type="project" value="UniProtKB-KW"/>
</dbReference>
<evidence type="ECO:0000256" key="7">
    <source>
        <dbReference type="ARBA" id="ARBA00022918"/>
    </source>
</evidence>
<protein>
    <recommendedName>
        <fullName evidence="10">Retroviral polymerase SH3-like domain-containing protein</fullName>
    </recommendedName>
</protein>
<keyword evidence="2" id="KW-0479">Metal-binding</keyword>
<evidence type="ECO:0000313" key="11">
    <source>
        <dbReference type="EMBL" id="LAA75340.1"/>
    </source>
</evidence>
<reference evidence="11" key="2">
    <citation type="submission" date="2017-11" db="EMBL/GenBank/DDBJ databases">
        <title>Coralsnake Venomics: Analyses of Venom Gland Transcriptomes and Proteomes of Six Brazilian Taxa.</title>
        <authorList>
            <person name="Aird S.D."/>
            <person name="Jorge da Silva N."/>
            <person name="Qiu L."/>
            <person name="Villar-Briones A."/>
            <person name="Aparecida-Saddi V."/>
            <person name="Campos-Telles M.P."/>
            <person name="Grau M."/>
            <person name="Mikheyev A.S."/>
        </authorList>
    </citation>
    <scope>NUCLEOTIDE SEQUENCE</scope>
    <source>
        <tissue evidence="11">Venom_gland</tissue>
    </source>
</reference>
<dbReference type="PANTHER" id="PTHR42648">
    <property type="entry name" value="TRANSPOSASE, PUTATIVE-RELATED"/>
    <property type="match status" value="1"/>
</dbReference>
<sequence length="156" mass="18125">MQDSLLEDSGLSRSYWGEAMLTANYLINRLWSSSINDTPYSVLYGRKPSLRHLGVFGSNAWMHIPKAIRKKSQPKTKKLRFTGYEPGSKSYYFNDARKRILISRFACFAEQNWNVIDVNFLNDSLSDDNSLSDVSVFREEKLKKNKKRSQKIMTQI</sequence>
<dbReference type="GO" id="GO:0015074">
    <property type="term" value="P:DNA integration"/>
    <property type="evidence" value="ECO:0007669"/>
    <property type="project" value="UniProtKB-KW"/>
</dbReference>
<keyword evidence="7" id="KW-0695">RNA-directed DNA polymerase</keyword>
<organism evidence="11">
    <name type="scientific">Micrurus lemniscatus lemniscatus</name>
    <dbReference type="NCBI Taxonomy" id="129467"/>
    <lineage>
        <taxon>Eukaryota</taxon>
        <taxon>Metazoa</taxon>
        <taxon>Chordata</taxon>
        <taxon>Craniata</taxon>
        <taxon>Vertebrata</taxon>
        <taxon>Euteleostomi</taxon>
        <taxon>Lepidosauria</taxon>
        <taxon>Squamata</taxon>
        <taxon>Bifurcata</taxon>
        <taxon>Unidentata</taxon>
        <taxon>Episquamata</taxon>
        <taxon>Toxicofera</taxon>
        <taxon>Serpentes</taxon>
        <taxon>Colubroidea</taxon>
        <taxon>Elapidae</taxon>
        <taxon>Elapinae</taxon>
        <taxon>Micrurus</taxon>
    </lineage>
</organism>
<feature type="domain" description="Retroviral polymerase SH3-like" evidence="10">
    <location>
        <begin position="58"/>
        <end position="114"/>
    </location>
</feature>
<keyword evidence="5" id="KW-0460">Magnesium</keyword>
<keyword evidence="9" id="KW-0233">DNA recombination</keyword>
<dbReference type="GO" id="GO:0006310">
    <property type="term" value="P:DNA recombination"/>
    <property type="evidence" value="ECO:0007669"/>
    <property type="project" value="UniProtKB-KW"/>
</dbReference>
<dbReference type="Gene3D" id="3.30.420.10">
    <property type="entry name" value="Ribonuclease H-like superfamily/Ribonuclease H"/>
    <property type="match status" value="1"/>
</dbReference>
<evidence type="ECO:0000256" key="3">
    <source>
        <dbReference type="ARBA" id="ARBA00022759"/>
    </source>
</evidence>
<dbReference type="PANTHER" id="PTHR42648:SF11">
    <property type="entry name" value="TRANSPOSON TY4-P GAG-POL POLYPROTEIN"/>
    <property type="match status" value="1"/>
</dbReference>
<name>A0A2D4HTR1_MICLE</name>
<accession>A0A2D4HTR1</accession>
<evidence type="ECO:0000256" key="1">
    <source>
        <dbReference type="ARBA" id="ARBA00022722"/>
    </source>
</evidence>
<evidence type="ECO:0000259" key="10">
    <source>
        <dbReference type="Pfam" id="PF25597"/>
    </source>
</evidence>
<proteinExistence type="predicted"/>
<dbReference type="InterPro" id="IPR039537">
    <property type="entry name" value="Retrotran_Ty1/copia-like"/>
</dbReference>
<keyword evidence="4" id="KW-0378">Hydrolase</keyword>
<keyword evidence="8" id="KW-0548">Nucleotidyltransferase</keyword>
<keyword evidence="8" id="KW-0239">DNA-directed DNA polymerase</keyword>
<evidence type="ECO:0000256" key="2">
    <source>
        <dbReference type="ARBA" id="ARBA00022723"/>
    </source>
</evidence>
<keyword evidence="6" id="KW-0229">DNA integration</keyword>
<dbReference type="InterPro" id="IPR036397">
    <property type="entry name" value="RNaseH_sf"/>
</dbReference>
<dbReference type="AlphaFoldDB" id="A0A2D4HTR1"/>
<evidence type="ECO:0000256" key="6">
    <source>
        <dbReference type="ARBA" id="ARBA00022908"/>
    </source>
</evidence>
<dbReference type="GO" id="GO:0003964">
    <property type="term" value="F:RNA-directed DNA polymerase activity"/>
    <property type="evidence" value="ECO:0007669"/>
    <property type="project" value="UniProtKB-KW"/>
</dbReference>
<evidence type="ECO:0000256" key="5">
    <source>
        <dbReference type="ARBA" id="ARBA00022842"/>
    </source>
</evidence>
<dbReference type="GO" id="GO:0016787">
    <property type="term" value="F:hydrolase activity"/>
    <property type="evidence" value="ECO:0007669"/>
    <property type="project" value="UniProtKB-KW"/>
</dbReference>
<dbReference type="InterPro" id="IPR057670">
    <property type="entry name" value="SH3_retrovirus"/>
</dbReference>
<keyword evidence="3" id="KW-0255">Endonuclease</keyword>
<dbReference type="GO" id="GO:0004519">
    <property type="term" value="F:endonuclease activity"/>
    <property type="evidence" value="ECO:0007669"/>
    <property type="project" value="UniProtKB-KW"/>
</dbReference>